<dbReference type="OrthoDB" id="416064at2759"/>
<evidence type="ECO:0000256" key="4">
    <source>
        <dbReference type="ARBA" id="ARBA00023136"/>
    </source>
</evidence>
<name>A0A813HFJ0_POLGL</name>
<keyword evidence="8" id="KW-1185">Reference proteome</keyword>
<sequence>VYALIGDDIRMLATNQPADVVFNFLTICCIVVFCFEMILSIIGKDDYFLSFFFWLDFVATATMVMDLTWFSEFIQGDDEDLSNVRGARGAKIGAKAARVVRVLRLVRILKLYKAVYDARQLKKKREELAKKEREGADPGMEIEDWDDMGVQENSKQGSGRESRVGKKLSELTIRRVICLVLVMMLSLPLLRIDQSQQFPTSATFGADVVKQAFSAMEGNESSHARQNYEKSLL</sequence>
<evidence type="ECO:0000256" key="5">
    <source>
        <dbReference type="SAM" id="Phobius"/>
    </source>
</evidence>
<reference evidence="7" key="1">
    <citation type="submission" date="2021-02" db="EMBL/GenBank/DDBJ databases">
        <authorList>
            <person name="Dougan E. K."/>
            <person name="Rhodes N."/>
            <person name="Thang M."/>
            <person name="Chan C."/>
        </authorList>
    </citation>
    <scope>NUCLEOTIDE SEQUENCE</scope>
</reference>
<feature type="transmembrane region" description="Helical" evidence="5">
    <location>
        <begin position="20"/>
        <end position="42"/>
    </location>
</feature>
<comment type="caution">
    <text evidence="7">The sequence shown here is derived from an EMBL/GenBank/DDBJ whole genome shotgun (WGS) entry which is preliminary data.</text>
</comment>
<organism evidence="7 8">
    <name type="scientific">Polarella glacialis</name>
    <name type="common">Dinoflagellate</name>
    <dbReference type="NCBI Taxonomy" id="89957"/>
    <lineage>
        <taxon>Eukaryota</taxon>
        <taxon>Sar</taxon>
        <taxon>Alveolata</taxon>
        <taxon>Dinophyceae</taxon>
        <taxon>Suessiales</taxon>
        <taxon>Suessiaceae</taxon>
        <taxon>Polarella</taxon>
    </lineage>
</organism>
<feature type="non-terminal residue" evidence="7">
    <location>
        <position position="233"/>
    </location>
</feature>
<keyword evidence="4 5" id="KW-0472">Membrane</keyword>
<gene>
    <name evidence="7" type="ORF">PGLA1383_LOCUS52145</name>
</gene>
<feature type="non-terminal residue" evidence="7">
    <location>
        <position position="1"/>
    </location>
</feature>
<dbReference type="InterPro" id="IPR027359">
    <property type="entry name" value="Volt_channel_dom_sf"/>
</dbReference>
<evidence type="ECO:0000256" key="2">
    <source>
        <dbReference type="ARBA" id="ARBA00022692"/>
    </source>
</evidence>
<dbReference type="AlphaFoldDB" id="A0A813HFJ0"/>
<dbReference type="EMBL" id="CAJNNV010031542">
    <property type="protein sequence ID" value="CAE8636738.1"/>
    <property type="molecule type" value="Genomic_DNA"/>
</dbReference>
<dbReference type="PANTHER" id="PTHR43336">
    <property type="entry name" value="OXYGEN SENSOR HISTIDINE KINASE RESPONSE REGULATOR DEVS/DOSS"/>
    <property type="match status" value="1"/>
</dbReference>
<evidence type="ECO:0000313" key="7">
    <source>
        <dbReference type="EMBL" id="CAE8636738.1"/>
    </source>
</evidence>
<comment type="subcellular location">
    <subcellularLocation>
        <location evidence="1">Membrane</location>
        <topology evidence="1">Multi-pass membrane protein</topology>
    </subcellularLocation>
</comment>
<feature type="transmembrane region" description="Helical" evidence="5">
    <location>
        <begin position="48"/>
        <end position="70"/>
    </location>
</feature>
<proteinExistence type="predicted"/>
<protein>
    <recommendedName>
        <fullName evidence="6">Ion transport domain-containing protein</fullName>
    </recommendedName>
</protein>
<feature type="domain" description="Ion transport" evidence="6">
    <location>
        <begin position="20"/>
        <end position="115"/>
    </location>
</feature>
<accession>A0A813HFJ0</accession>
<keyword evidence="2 5" id="KW-0812">Transmembrane</keyword>
<evidence type="ECO:0000256" key="3">
    <source>
        <dbReference type="ARBA" id="ARBA00022989"/>
    </source>
</evidence>
<evidence type="ECO:0000259" key="6">
    <source>
        <dbReference type="Pfam" id="PF00520"/>
    </source>
</evidence>
<dbReference type="PANTHER" id="PTHR43336:SF3">
    <property type="entry name" value="GUANYLATE CYCLASE DOMAIN-CONTAINING PROTEIN"/>
    <property type="match status" value="1"/>
</dbReference>
<dbReference type="Pfam" id="PF00520">
    <property type="entry name" value="Ion_trans"/>
    <property type="match status" value="1"/>
</dbReference>
<dbReference type="OMA" id="GMEIEDW"/>
<dbReference type="GO" id="GO:0016020">
    <property type="term" value="C:membrane"/>
    <property type="evidence" value="ECO:0007669"/>
    <property type="project" value="UniProtKB-SubCell"/>
</dbReference>
<dbReference type="GO" id="GO:0005216">
    <property type="term" value="F:monoatomic ion channel activity"/>
    <property type="evidence" value="ECO:0007669"/>
    <property type="project" value="InterPro"/>
</dbReference>
<evidence type="ECO:0000256" key="1">
    <source>
        <dbReference type="ARBA" id="ARBA00004141"/>
    </source>
</evidence>
<keyword evidence="3 5" id="KW-1133">Transmembrane helix</keyword>
<evidence type="ECO:0000313" key="8">
    <source>
        <dbReference type="Proteomes" id="UP000654075"/>
    </source>
</evidence>
<dbReference type="InterPro" id="IPR005821">
    <property type="entry name" value="Ion_trans_dom"/>
</dbReference>
<dbReference type="Gene3D" id="1.20.120.350">
    <property type="entry name" value="Voltage-gated potassium channels. Chain C"/>
    <property type="match status" value="1"/>
</dbReference>
<dbReference type="Proteomes" id="UP000654075">
    <property type="component" value="Unassembled WGS sequence"/>
</dbReference>
<dbReference type="SUPFAM" id="SSF81324">
    <property type="entry name" value="Voltage-gated potassium channels"/>
    <property type="match status" value="1"/>
</dbReference>